<accession>A0AAD7XXT6</accession>
<keyword evidence="12" id="KW-1185">Reference proteome</keyword>
<organism evidence="11 12">
    <name type="scientific">Lichtheimia ornata</name>
    <dbReference type="NCBI Taxonomy" id="688661"/>
    <lineage>
        <taxon>Eukaryota</taxon>
        <taxon>Fungi</taxon>
        <taxon>Fungi incertae sedis</taxon>
        <taxon>Mucoromycota</taxon>
        <taxon>Mucoromycotina</taxon>
        <taxon>Mucoromycetes</taxon>
        <taxon>Mucorales</taxon>
        <taxon>Lichtheimiaceae</taxon>
        <taxon>Lichtheimia</taxon>
    </lineage>
</organism>
<dbReference type="PANTHER" id="PTHR14513:SF0">
    <property type="entry name" value="PROTECTION OF TELOMERES PROTEIN 1"/>
    <property type="match status" value="1"/>
</dbReference>
<dbReference type="RefSeq" id="XP_058343388.1">
    <property type="nucleotide sequence ID" value="XM_058485865.1"/>
</dbReference>
<dbReference type="Pfam" id="PF02765">
    <property type="entry name" value="POT1"/>
    <property type="match status" value="1"/>
</dbReference>
<sequence>MSKHDSFIKELKELNVTVFDETKATLNSGTIYGVIDELGSIKRTQRGNMSQSFRLRDPSWTLSKYKRGVGITLFHKDREAIAEDAKVGDIFMVHDVQVTKNVGYMMLTTNKFTKSSKWCYLDGETLQPRVTPKMSLELNDKDVAVAKTLKAWSMPSPESIHPPTPSNITPSAPSNITPPTPSIITPPAPSNIIHPPTPSNITPPTPTNYFPAFKTTEEMEINKFCGYVGKVVASQLQKSNLLQLILTDYTPNKFPMANYYQSQDLIPSELLIQASLWDENATAGRDIENGDYIELHNAHIKRSKLGYMELAVRGDRTSGKKAPKVKKINNVHDDDRVKRIMQREDTFWKEVMPPIVEETKDVHTQNVHTVVGGNTSIFTVEQILDDNQVEKEYTVHAAVLDVKPRNLQSWIKKWCPKCEWIEEPDADLCSQCHQSIHEYTLMSAFLLQDNHSRRMQLQVYGEEAKAMFPNLIPIRPEEDYILALKDMIDHILSANPEKPDLYLNIGMKSYMTIANNRQFRLRDTVFHFD</sequence>
<dbReference type="Proteomes" id="UP001234581">
    <property type="component" value="Unassembled WGS sequence"/>
</dbReference>
<evidence type="ECO:0000259" key="10">
    <source>
        <dbReference type="Pfam" id="PF16686"/>
    </source>
</evidence>
<comment type="similarity">
    <text evidence="3">Belongs to the telombin family.</text>
</comment>
<evidence type="ECO:0000256" key="8">
    <source>
        <dbReference type="ARBA" id="ARBA00023242"/>
    </source>
</evidence>
<dbReference type="SUPFAM" id="SSF50249">
    <property type="entry name" value="Nucleic acid-binding proteins"/>
    <property type="match status" value="2"/>
</dbReference>
<dbReference type="Gene3D" id="2.40.50.140">
    <property type="entry name" value="Nucleic acid-binding proteins"/>
    <property type="match status" value="2"/>
</dbReference>
<evidence type="ECO:0000256" key="3">
    <source>
        <dbReference type="ARBA" id="ARBA00008442"/>
    </source>
</evidence>
<keyword evidence="5" id="KW-0158">Chromosome</keyword>
<dbReference type="Pfam" id="PF16686">
    <property type="entry name" value="POT1PC"/>
    <property type="match status" value="1"/>
</dbReference>
<gene>
    <name evidence="11" type="ORF">O0I10_005828</name>
</gene>
<dbReference type="InterPro" id="IPR012340">
    <property type="entry name" value="NA-bd_OB-fold"/>
</dbReference>
<evidence type="ECO:0000256" key="4">
    <source>
        <dbReference type="ARBA" id="ARBA00015253"/>
    </source>
</evidence>
<protein>
    <recommendedName>
        <fullName evidence="4">Protection of telomeres protein 1</fullName>
    </recommendedName>
</protein>
<evidence type="ECO:0000256" key="2">
    <source>
        <dbReference type="ARBA" id="ARBA00004574"/>
    </source>
</evidence>
<proteinExistence type="inferred from homology"/>
<dbReference type="GeneID" id="83213240"/>
<dbReference type="GO" id="GO:0098505">
    <property type="term" value="F:G-rich strand telomeric DNA binding"/>
    <property type="evidence" value="ECO:0007669"/>
    <property type="project" value="TreeGrafter"/>
</dbReference>
<dbReference type="PANTHER" id="PTHR14513">
    <property type="entry name" value="PROTECTION OF TELOMERES 1"/>
    <property type="match status" value="1"/>
</dbReference>
<comment type="caution">
    <text evidence="11">The sequence shown here is derived from an EMBL/GenBank/DDBJ whole genome shotgun (WGS) entry which is preliminary data.</text>
</comment>
<feature type="domain" description="Telomeric single stranded DNA binding POT1/Cdc13" evidence="9">
    <location>
        <begin position="30"/>
        <end position="153"/>
    </location>
</feature>
<reference evidence="11 12" key="1">
    <citation type="submission" date="2023-03" db="EMBL/GenBank/DDBJ databases">
        <title>Genome sequence of Lichtheimia ornata CBS 291.66.</title>
        <authorList>
            <person name="Mohabir J.T."/>
            <person name="Shea T.P."/>
            <person name="Kurbessoian T."/>
            <person name="Berby B."/>
            <person name="Fontaine J."/>
            <person name="Livny J."/>
            <person name="Gnirke A."/>
            <person name="Stajich J.E."/>
            <person name="Cuomo C.A."/>
        </authorList>
    </citation>
    <scope>NUCLEOTIDE SEQUENCE [LARGE SCALE GENOMIC DNA]</scope>
    <source>
        <strain evidence="11">CBS 291.66</strain>
    </source>
</reference>
<evidence type="ECO:0000256" key="5">
    <source>
        <dbReference type="ARBA" id="ARBA00022454"/>
    </source>
</evidence>
<keyword evidence="6" id="KW-0779">Telomere</keyword>
<dbReference type="GO" id="GO:0032210">
    <property type="term" value="P:regulation of telomere maintenance via telomerase"/>
    <property type="evidence" value="ECO:0007669"/>
    <property type="project" value="TreeGrafter"/>
</dbReference>
<evidence type="ECO:0000313" key="12">
    <source>
        <dbReference type="Proteomes" id="UP001234581"/>
    </source>
</evidence>
<evidence type="ECO:0000256" key="7">
    <source>
        <dbReference type="ARBA" id="ARBA00023125"/>
    </source>
</evidence>
<evidence type="ECO:0000256" key="1">
    <source>
        <dbReference type="ARBA" id="ARBA00004123"/>
    </source>
</evidence>
<dbReference type="GO" id="GO:0016233">
    <property type="term" value="P:telomere capping"/>
    <property type="evidence" value="ECO:0007669"/>
    <property type="project" value="TreeGrafter"/>
</dbReference>
<dbReference type="InterPro" id="IPR011564">
    <property type="entry name" value="Telomer_end-bd_POT1/Cdc13"/>
</dbReference>
<dbReference type="InterPro" id="IPR028389">
    <property type="entry name" value="POT1"/>
</dbReference>
<dbReference type="InterPro" id="IPR032042">
    <property type="entry name" value="POT1PC"/>
</dbReference>
<dbReference type="AlphaFoldDB" id="A0AAD7XXT6"/>
<dbReference type="EMBL" id="JARTCD010000024">
    <property type="protein sequence ID" value="KAJ8658475.1"/>
    <property type="molecule type" value="Genomic_DNA"/>
</dbReference>
<evidence type="ECO:0000313" key="11">
    <source>
        <dbReference type="EMBL" id="KAJ8658475.1"/>
    </source>
</evidence>
<keyword evidence="7" id="KW-0238">DNA-binding</keyword>
<evidence type="ECO:0000259" key="9">
    <source>
        <dbReference type="Pfam" id="PF02765"/>
    </source>
</evidence>
<evidence type="ECO:0000256" key="6">
    <source>
        <dbReference type="ARBA" id="ARBA00022895"/>
    </source>
</evidence>
<keyword evidence="8" id="KW-0539">Nucleus</keyword>
<comment type="subcellular location">
    <subcellularLocation>
        <location evidence="2">Chromosome</location>
        <location evidence="2">Telomere</location>
    </subcellularLocation>
    <subcellularLocation>
        <location evidence="1">Nucleus</location>
    </subcellularLocation>
</comment>
<name>A0AAD7XXT6_9FUNG</name>
<dbReference type="GO" id="GO:0010521">
    <property type="term" value="F:telomerase inhibitor activity"/>
    <property type="evidence" value="ECO:0007669"/>
    <property type="project" value="TreeGrafter"/>
</dbReference>
<dbReference type="GO" id="GO:0000783">
    <property type="term" value="C:nuclear telomere cap complex"/>
    <property type="evidence" value="ECO:0007669"/>
    <property type="project" value="TreeGrafter"/>
</dbReference>
<feature type="domain" description="Protection of telomeres protein 1 ssDNA-binding" evidence="10">
    <location>
        <begin position="217"/>
        <end position="350"/>
    </location>
</feature>